<keyword evidence="2" id="KW-1185">Reference proteome</keyword>
<dbReference type="EMBL" id="BJXA01000029">
    <property type="protein sequence ID" value="GEM39830.1"/>
    <property type="molecule type" value="Genomic_DNA"/>
</dbReference>
<comment type="caution">
    <text evidence="1">The sequence shown here is derived from an EMBL/GenBank/DDBJ whole genome shotgun (WGS) entry which is preliminary data.</text>
</comment>
<name>A0A511MGM8_9NOCA</name>
<sequence length="67" mass="7647">MGLRVFSPDSLPVLWVAGVRSRPESWVRAVKSYVAVREAVSEWRCAWWRFVWCSESAAIHSGSHRSA</sequence>
<organism evidence="1 2">
    <name type="scientific">Nocardia ninae NBRC 108245</name>
    <dbReference type="NCBI Taxonomy" id="1210091"/>
    <lineage>
        <taxon>Bacteria</taxon>
        <taxon>Bacillati</taxon>
        <taxon>Actinomycetota</taxon>
        <taxon>Actinomycetes</taxon>
        <taxon>Mycobacteriales</taxon>
        <taxon>Nocardiaceae</taxon>
        <taxon>Nocardia</taxon>
    </lineage>
</organism>
<protein>
    <submittedName>
        <fullName evidence="1">Uncharacterized protein</fullName>
    </submittedName>
</protein>
<dbReference type="AlphaFoldDB" id="A0A511MGM8"/>
<gene>
    <name evidence="1" type="ORF">NN4_43490</name>
</gene>
<reference evidence="1 2" key="1">
    <citation type="submission" date="2019-07" db="EMBL/GenBank/DDBJ databases">
        <title>Whole genome shotgun sequence of Nocardia ninae NBRC 108245.</title>
        <authorList>
            <person name="Hosoyama A."/>
            <person name="Uohara A."/>
            <person name="Ohji S."/>
            <person name="Ichikawa N."/>
        </authorList>
    </citation>
    <scope>NUCLEOTIDE SEQUENCE [LARGE SCALE GENOMIC DNA]</scope>
    <source>
        <strain evidence="1 2">NBRC 108245</strain>
    </source>
</reference>
<dbReference type="Proteomes" id="UP000321424">
    <property type="component" value="Unassembled WGS sequence"/>
</dbReference>
<proteinExistence type="predicted"/>
<evidence type="ECO:0000313" key="1">
    <source>
        <dbReference type="EMBL" id="GEM39830.1"/>
    </source>
</evidence>
<accession>A0A511MGM8</accession>
<evidence type="ECO:0000313" key="2">
    <source>
        <dbReference type="Proteomes" id="UP000321424"/>
    </source>
</evidence>